<keyword evidence="3" id="KW-1185">Reference proteome</keyword>
<organism evidence="2 3">
    <name type="scientific">Saccharata proteae CBS 121410</name>
    <dbReference type="NCBI Taxonomy" id="1314787"/>
    <lineage>
        <taxon>Eukaryota</taxon>
        <taxon>Fungi</taxon>
        <taxon>Dikarya</taxon>
        <taxon>Ascomycota</taxon>
        <taxon>Pezizomycotina</taxon>
        <taxon>Dothideomycetes</taxon>
        <taxon>Dothideomycetes incertae sedis</taxon>
        <taxon>Botryosphaeriales</taxon>
        <taxon>Saccharataceae</taxon>
        <taxon>Saccharata</taxon>
    </lineage>
</organism>
<evidence type="ECO:0000256" key="1">
    <source>
        <dbReference type="SAM" id="SignalP"/>
    </source>
</evidence>
<dbReference type="Proteomes" id="UP000799776">
    <property type="component" value="Unassembled WGS sequence"/>
</dbReference>
<name>A0A9P4HTU7_9PEZI</name>
<accession>A0A9P4HTU7</accession>
<proteinExistence type="predicted"/>
<feature type="signal peptide" evidence="1">
    <location>
        <begin position="1"/>
        <end position="21"/>
    </location>
</feature>
<dbReference type="OrthoDB" id="5230873at2759"/>
<dbReference type="EMBL" id="ML978718">
    <property type="protein sequence ID" value="KAF2087924.1"/>
    <property type="molecule type" value="Genomic_DNA"/>
</dbReference>
<dbReference type="AlphaFoldDB" id="A0A9P4HTU7"/>
<gene>
    <name evidence="2" type="ORF">K490DRAFT_56496</name>
</gene>
<evidence type="ECO:0000313" key="3">
    <source>
        <dbReference type="Proteomes" id="UP000799776"/>
    </source>
</evidence>
<keyword evidence="1" id="KW-0732">Signal</keyword>
<comment type="caution">
    <text evidence="2">The sequence shown here is derived from an EMBL/GenBank/DDBJ whole genome shotgun (WGS) entry which is preliminary data.</text>
</comment>
<feature type="chain" id="PRO_5040411509" evidence="1">
    <location>
        <begin position="22"/>
        <end position="190"/>
    </location>
</feature>
<protein>
    <submittedName>
        <fullName evidence="2">Uncharacterized protein</fullName>
    </submittedName>
</protein>
<evidence type="ECO:0000313" key="2">
    <source>
        <dbReference type="EMBL" id="KAF2087924.1"/>
    </source>
</evidence>
<sequence length="190" mass="19951">MMSVLALVTGLLALGVQQVKAAVLQPRADGSSFMLYAYGTDLSTSGLRVFIADGLAYAGSVAPISATDITNITLSTGDTTDGSWLVTPDSDSDVDWAEDTTYWAIGTSSDSLQSVGLANTTGTTTEGMGLYGAWAYHLGDSGDIEMSYRATPTTQDDLYLIQWDPSATSDDDSLLVSLKTNAPVPITDKN</sequence>
<reference evidence="2" key="1">
    <citation type="journal article" date="2020" name="Stud. Mycol.">
        <title>101 Dothideomycetes genomes: a test case for predicting lifestyles and emergence of pathogens.</title>
        <authorList>
            <person name="Haridas S."/>
            <person name="Albert R."/>
            <person name="Binder M."/>
            <person name="Bloem J."/>
            <person name="Labutti K."/>
            <person name="Salamov A."/>
            <person name="Andreopoulos B."/>
            <person name="Baker S."/>
            <person name="Barry K."/>
            <person name="Bills G."/>
            <person name="Bluhm B."/>
            <person name="Cannon C."/>
            <person name="Castanera R."/>
            <person name="Culley D."/>
            <person name="Daum C."/>
            <person name="Ezra D."/>
            <person name="Gonzalez J."/>
            <person name="Henrissat B."/>
            <person name="Kuo A."/>
            <person name="Liang C."/>
            <person name="Lipzen A."/>
            <person name="Lutzoni F."/>
            <person name="Magnuson J."/>
            <person name="Mondo S."/>
            <person name="Nolan M."/>
            <person name="Ohm R."/>
            <person name="Pangilinan J."/>
            <person name="Park H.-J."/>
            <person name="Ramirez L."/>
            <person name="Alfaro M."/>
            <person name="Sun H."/>
            <person name="Tritt A."/>
            <person name="Yoshinaga Y."/>
            <person name="Zwiers L.-H."/>
            <person name="Turgeon B."/>
            <person name="Goodwin S."/>
            <person name="Spatafora J."/>
            <person name="Crous P."/>
            <person name="Grigoriev I."/>
        </authorList>
    </citation>
    <scope>NUCLEOTIDE SEQUENCE</scope>
    <source>
        <strain evidence="2">CBS 121410</strain>
    </source>
</reference>